<accession>A0A1X7I8G1</accession>
<dbReference type="GO" id="GO:0001731">
    <property type="term" value="P:formation of translation preinitiation complex"/>
    <property type="evidence" value="ECO:0007669"/>
    <property type="project" value="TreeGrafter"/>
</dbReference>
<keyword evidence="6" id="KW-1185">Reference proteome</keyword>
<dbReference type="GO" id="GO:0006417">
    <property type="term" value="P:regulation of translation"/>
    <property type="evidence" value="ECO:0007669"/>
    <property type="project" value="UniProtKB-KW"/>
</dbReference>
<dbReference type="PROSITE" id="PS50296">
    <property type="entry name" value="SUI1"/>
    <property type="match status" value="1"/>
</dbReference>
<proteinExistence type="inferred from homology"/>
<dbReference type="STRING" id="1028.SAMN05661096_00358"/>
<sequence length="116" mass="12818">MSKKSKKQREGIVYSTSDDFEYEYEGQEEQETLPASQQNLKVQLDKKARAGKKVSLISGFIGTEDDLKDLGKVLKSKCGVGGSVKEGEILIQGDFRDKIVEVLQKDGYSKVKKVGG</sequence>
<evidence type="ECO:0000256" key="3">
    <source>
        <dbReference type="ARBA" id="ARBA00022917"/>
    </source>
</evidence>
<dbReference type="GO" id="GO:0003729">
    <property type="term" value="F:mRNA binding"/>
    <property type="evidence" value="ECO:0007669"/>
    <property type="project" value="TreeGrafter"/>
</dbReference>
<keyword evidence="3" id="KW-0648">Protein biosynthesis</keyword>
<evidence type="ECO:0000313" key="6">
    <source>
        <dbReference type="Proteomes" id="UP000193804"/>
    </source>
</evidence>
<dbReference type="PIRSF" id="PIRSF037511">
    <property type="entry name" value="Transl_init_SUI1_pro"/>
    <property type="match status" value="1"/>
</dbReference>
<dbReference type="EMBL" id="FXAW01000001">
    <property type="protein sequence ID" value="SMG10900.1"/>
    <property type="molecule type" value="Genomic_DNA"/>
</dbReference>
<dbReference type="Gene3D" id="3.30.780.10">
    <property type="entry name" value="SUI1-like domain"/>
    <property type="match status" value="1"/>
</dbReference>
<dbReference type="GO" id="GO:0002188">
    <property type="term" value="P:translation reinitiation"/>
    <property type="evidence" value="ECO:0007669"/>
    <property type="project" value="TreeGrafter"/>
</dbReference>
<dbReference type="OrthoDB" id="9792915at2"/>
<dbReference type="Proteomes" id="UP000193804">
    <property type="component" value="Unassembled WGS sequence"/>
</dbReference>
<reference evidence="6" key="1">
    <citation type="submission" date="2017-04" db="EMBL/GenBank/DDBJ databases">
        <authorList>
            <person name="Varghese N."/>
            <person name="Submissions S."/>
        </authorList>
    </citation>
    <scope>NUCLEOTIDE SEQUENCE [LARGE SCALE GENOMIC DNA]</scope>
    <source>
        <strain evidence="6">DSM 4125</strain>
    </source>
</reference>
<keyword evidence="2" id="KW-0810">Translation regulation</keyword>
<evidence type="ECO:0000259" key="4">
    <source>
        <dbReference type="PROSITE" id="PS50296"/>
    </source>
</evidence>
<dbReference type="InterPro" id="IPR005872">
    <property type="entry name" value="SUI1_arc_bac"/>
</dbReference>
<dbReference type="InterPro" id="IPR036877">
    <property type="entry name" value="SUI1_dom_sf"/>
</dbReference>
<name>A0A1X7I8G1_9BACT</name>
<protein>
    <submittedName>
        <fullName evidence="5">Translation initiation factor 1</fullName>
    </submittedName>
</protein>
<organism evidence="5 6">
    <name type="scientific">Marivirga sericea</name>
    <dbReference type="NCBI Taxonomy" id="1028"/>
    <lineage>
        <taxon>Bacteria</taxon>
        <taxon>Pseudomonadati</taxon>
        <taxon>Bacteroidota</taxon>
        <taxon>Cytophagia</taxon>
        <taxon>Cytophagales</taxon>
        <taxon>Marivirgaceae</taxon>
        <taxon>Marivirga</taxon>
    </lineage>
</organism>
<dbReference type="GO" id="GO:0003743">
    <property type="term" value="F:translation initiation factor activity"/>
    <property type="evidence" value="ECO:0007669"/>
    <property type="project" value="UniProtKB-KW"/>
</dbReference>
<dbReference type="PANTHER" id="PTHR12789:SF0">
    <property type="entry name" value="DENSITY-REGULATED PROTEIN"/>
    <property type="match status" value="1"/>
</dbReference>
<dbReference type="SUPFAM" id="SSF55159">
    <property type="entry name" value="eIF1-like"/>
    <property type="match status" value="1"/>
</dbReference>
<keyword evidence="5" id="KW-0396">Initiation factor</keyword>
<evidence type="ECO:0000313" key="5">
    <source>
        <dbReference type="EMBL" id="SMG10900.1"/>
    </source>
</evidence>
<dbReference type="InterPro" id="IPR001950">
    <property type="entry name" value="SUI1"/>
</dbReference>
<dbReference type="PANTHER" id="PTHR12789">
    <property type="entry name" value="DENSITY-REGULATED PROTEIN HOMOLOG"/>
    <property type="match status" value="1"/>
</dbReference>
<evidence type="ECO:0000256" key="2">
    <source>
        <dbReference type="ARBA" id="ARBA00022845"/>
    </source>
</evidence>
<dbReference type="Pfam" id="PF01253">
    <property type="entry name" value="SUI1"/>
    <property type="match status" value="1"/>
</dbReference>
<dbReference type="RefSeq" id="WP_085515371.1">
    <property type="nucleotide sequence ID" value="NZ_FXAW01000001.1"/>
</dbReference>
<dbReference type="CDD" id="cd11567">
    <property type="entry name" value="YciH_like"/>
    <property type="match status" value="1"/>
</dbReference>
<feature type="domain" description="SUI1" evidence="4">
    <location>
        <begin position="49"/>
        <end position="107"/>
    </location>
</feature>
<comment type="similarity">
    <text evidence="1">Belongs to the SUI1 family.</text>
</comment>
<evidence type="ECO:0000256" key="1">
    <source>
        <dbReference type="ARBA" id="ARBA00005422"/>
    </source>
</evidence>
<dbReference type="AlphaFoldDB" id="A0A1X7I8G1"/>
<gene>
    <name evidence="5" type="ORF">SAMN05661096_00358</name>
</gene>
<dbReference type="InterPro" id="IPR050318">
    <property type="entry name" value="DENR/SUI1_TIF"/>
</dbReference>